<feature type="signal peptide" evidence="1">
    <location>
        <begin position="1"/>
        <end position="21"/>
    </location>
</feature>
<evidence type="ECO:0008006" key="4">
    <source>
        <dbReference type="Google" id="ProtNLM"/>
    </source>
</evidence>
<keyword evidence="3" id="KW-1185">Reference proteome</keyword>
<evidence type="ECO:0000313" key="2">
    <source>
        <dbReference type="EMBL" id="OOS01880.1"/>
    </source>
</evidence>
<dbReference type="EMBL" id="MUYB01000041">
    <property type="protein sequence ID" value="OOS01880.1"/>
    <property type="molecule type" value="Genomic_DNA"/>
</dbReference>
<proteinExistence type="predicted"/>
<sequence length="176" mass="19926">MLRKLATLCFVLGIAALSACSSPKIKNVVQDDPMPMVLLTREAPDQPSYAIGYTTTILSYQGRINANYFINTFIRGVDDWLRQRVSLSLEQIKGQIYQKSGLELKQHTYFNGILLGANLQQKFQQMKKGCWEQINSRSLVKGIYAALADLKKGQVRQDEDPYLVEGTEQLLKYCAK</sequence>
<dbReference type="OrthoDB" id="5686057at2"/>
<dbReference type="PROSITE" id="PS51257">
    <property type="entry name" value="PROKAR_LIPOPROTEIN"/>
    <property type="match status" value="1"/>
</dbReference>
<comment type="caution">
    <text evidence="2">The sequence shown here is derived from an EMBL/GenBank/DDBJ whole genome shotgun (WGS) entry which is preliminary data.</text>
</comment>
<keyword evidence="1" id="KW-0732">Signal</keyword>
<dbReference type="STRING" id="123822.B0188_09385"/>
<accession>A0A1T0AWC5</accession>
<protein>
    <recommendedName>
        <fullName evidence="4">Lipoprotein</fullName>
    </recommendedName>
</protein>
<gene>
    <name evidence="2" type="ORF">B0188_09385</name>
</gene>
<feature type="chain" id="PRO_5013386514" description="Lipoprotein" evidence="1">
    <location>
        <begin position="22"/>
        <end position="176"/>
    </location>
</feature>
<reference evidence="2 3" key="1">
    <citation type="submission" date="2017-02" db="EMBL/GenBank/DDBJ databases">
        <title>Draft genome sequence of Haemophilus felis CCUG 31170 type strain.</title>
        <authorList>
            <person name="Engstrom-Jakobsson H."/>
            <person name="Salva-Serra F."/>
            <person name="Thorell K."/>
            <person name="Gonzales-Siles L."/>
            <person name="Karlsson R."/>
            <person name="Boulund F."/>
            <person name="Engstrand L."/>
            <person name="Kristiansson E."/>
            <person name="Moore E."/>
        </authorList>
    </citation>
    <scope>NUCLEOTIDE SEQUENCE [LARGE SCALE GENOMIC DNA]</scope>
    <source>
        <strain evidence="2 3">CCUG 31170</strain>
    </source>
</reference>
<dbReference type="AlphaFoldDB" id="A0A1T0AWC5"/>
<name>A0A1T0AWC5_9PAST</name>
<dbReference type="Proteomes" id="UP000190023">
    <property type="component" value="Unassembled WGS sequence"/>
</dbReference>
<evidence type="ECO:0000313" key="3">
    <source>
        <dbReference type="Proteomes" id="UP000190023"/>
    </source>
</evidence>
<evidence type="ECO:0000256" key="1">
    <source>
        <dbReference type="SAM" id="SignalP"/>
    </source>
</evidence>
<organism evidence="2 3">
    <name type="scientific">[Haemophilus] felis</name>
    <dbReference type="NCBI Taxonomy" id="123822"/>
    <lineage>
        <taxon>Bacteria</taxon>
        <taxon>Pseudomonadati</taxon>
        <taxon>Pseudomonadota</taxon>
        <taxon>Gammaproteobacteria</taxon>
        <taxon>Pasteurellales</taxon>
        <taxon>Pasteurellaceae</taxon>
    </lineage>
</organism>